<organism evidence="4 5">
    <name type="scientific">Elysia crispata</name>
    <name type="common">lettuce slug</name>
    <dbReference type="NCBI Taxonomy" id="231223"/>
    <lineage>
        <taxon>Eukaryota</taxon>
        <taxon>Metazoa</taxon>
        <taxon>Spiralia</taxon>
        <taxon>Lophotrochozoa</taxon>
        <taxon>Mollusca</taxon>
        <taxon>Gastropoda</taxon>
        <taxon>Heterobranchia</taxon>
        <taxon>Euthyneura</taxon>
        <taxon>Panpulmonata</taxon>
        <taxon>Sacoglossa</taxon>
        <taxon>Placobranchoidea</taxon>
        <taxon>Plakobranchidae</taxon>
        <taxon>Elysia</taxon>
    </lineage>
</organism>
<dbReference type="PANTHER" id="PTHR19324:SF33">
    <property type="entry name" value="MUCIN-5AC"/>
    <property type="match status" value="1"/>
</dbReference>
<keyword evidence="5" id="KW-1185">Reference proteome</keyword>
<sequence length="525" mass="59446">MRIRRKTNRRMVDGLNAIRFYGSGAHHRRGILRGRECKEKRGGWGGEVYVPYRLNQIFIMGVFLGLFLLSTLTCALAKISLDMRVTPSVVDPTKTKNVTVSCVAVQYDYEKKENISSLRIFKNYETGWRLVAQITDLEPNDVYVTDESITSQTGNIIRQRNIVGRLAISWYPASSDTLGQYKCLSSSYTTTQNQIYTKMTTISLGSQLDALAVLRLMKNDRDEVTEKLAEITEKAERYQEDLQKSVDEDLASLKGELINLESELNETLINQDNQFGQLKEEIVRILEKSNQENVAKLEELDKRMQKSLDRGFLLLWPRGTYALPKPTTGCPSSAGVAWEKGWRKQHTESVDRNKDQVSEGNHLAAPVRLIDPNQNNYVYQRFCVKTDSVSPGPTWPTGTYCISKRGQCPAFFKEGSIKWDEHTSGGLSASHGVLPDGQYSMSNTTIVYCCRDDGPADEPIYLPRAQPFYLYRHGGQCQQVDGMSVSEETIRFDTQKINNGDAATGKHPDVLLNNVVIYLCYYEQE</sequence>
<dbReference type="InterPro" id="IPR031569">
    <property type="entry name" value="ApeC"/>
</dbReference>
<name>A0AAE1B0Z9_9GAST</name>
<feature type="domain" description="Apextrin C-terminal" evidence="3">
    <location>
        <begin position="316"/>
        <end position="522"/>
    </location>
</feature>
<comment type="caution">
    <text evidence="4">The sequence shown here is derived from an EMBL/GenBank/DDBJ whole genome shotgun (WGS) entry which is preliminary data.</text>
</comment>
<keyword evidence="1" id="KW-0175">Coiled coil</keyword>
<evidence type="ECO:0000256" key="1">
    <source>
        <dbReference type="SAM" id="Coils"/>
    </source>
</evidence>
<dbReference type="Proteomes" id="UP001283361">
    <property type="component" value="Unassembled WGS sequence"/>
</dbReference>
<keyword evidence="2" id="KW-0812">Transmembrane</keyword>
<accession>A0AAE1B0Z9</accession>
<evidence type="ECO:0000259" key="3">
    <source>
        <dbReference type="Pfam" id="PF16977"/>
    </source>
</evidence>
<dbReference type="EMBL" id="JAWDGP010000828">
    <property type="protein sequence ID" value="KAK3796926.1"/>
    <property type="molecule type" value="Genomic_DNA"/>
</dbReference>
<gene>
    <name evidence="4" type="ORF">RRG08_032230</name>
</gene>
<reference evidence="4" key="1">
    <citation type="journal article" date="2023" name="G3 (Bethesda)">
        <title>A reference genome for the long-term kleptoplast-retaining sea slug Elysia crispata morphotype clarki.</title>
        <authorList>
            <person name="Eastman K.E."/>
            <person name="Pendleton A.L."/>
            <person name="Shaikh M.A."/>
            <person name="Suttiyut T."/>
            <person name="Ogas R."/>
            <person name="Tomko P."/>
            <person name="Gavelis G."/>
            <person name="Widhalm J.R."/>
            <person name="Wisecaver J.H."/>
        </authorList>
    </citation>
    <scope>NUCLEOTIDE SEQUENCE</scope>
    <source>
        <strain evidence="4">ECLA1</strain>
    </source>
</reference>
<dbReference type="AlphaFoldDB" id="A0AAE1B0Z9"/>
<dbReference type="Pfam" id="PF16977">
    <property type="entry name" value="ApeC"/>
    <property type="match status" value="1"/>
</dbReference>
<protein>
    <recommendedName>
        <fullName evidence="3">Apextrin C-terminal domain-containing protein</fullName>
    </recommendedName>
</protein>
<proteinExistence type="predicted"/>
<feature type="coiled-coil region" evidence="1">
    <location>
        <begin position="214"/>
        <end position="303"/>
    </location>
</feature>
<feature type="transmembrane region" description="Helical" evidence="2">
    <location>
        <begin position="57"/>
        <end position="79"/>
    </location>
</feature>
<keyword evidence="2" id="KW-0472">Membrane</keyword>
<evidence type="ECO:0000313" key="4">
    <source>
        <dbReference type="EMBL" id="KAK3796926.1"/>
    </source>
</evidence>
<dbReference type="PANTHER" id="PTHR19324">
    <property type="entry name" value="PERFORIN-LIKE PROTEIN 1"/>
    <property type="match status" value="1"/>
</dbReference>
<keyword evidence="2" id="KW-1133">Transmembrane helix</keyword>
<evidence type="ECO:0000313" key="5">
    <source>
        <dbReference type="Proteomes" id="UP001283361"/>
    </source>
</evidence>
<evidence type="ECO:0000256" key="2">
    <source>
        <dbReference type="SAM" id="Phobius"/>
    </source>
</evidence>